<dbReference type="OrthoDB" id="9802264at2"/>
<dbReference type="PROSITE" id="PS50893">
    <property type="entry name" value="ABC_TRANSPORTER_2"/>
    <property type="match status" value="1"/>
</dbReference>
<name>A0A0D8HDP8_9ACTN</name>
<dbReference type="PANTHER" id="PTHR43875:SF15">
    <property type="entry name" value="TREHALOSE IMPORT ATP-BINDING PROTEIN SUGC"/>
    <property type="match status" value="1"/>
</dbReference>
<keyword evidence="9" id="KW-1185">Reference proteome</keyword>
<dbReference type="PATRIC" id="fig|1280514.3.peg.4329"/>
<dbReference type="SUPFAM" id="SSF50331">
    <property type="entry name" value="MOP-like"/>
    <property type="match status" value="1"/>
</dbReference>
<dbReference type="EC" id="3.6.3.31" evidence="8"/>
<evidence type="ECO:0000256" key="6">
    <source>
        <dbReference type="ARBA" id="ARBA00023136"/>
    </source>
</evidence>
<organism evidence="8 9">
    <name type="scientific">Acidithrix ferrooxidans</name>
    <dbReference type="NCBI Taxonomy" id="1280514"/>
    <lineage>
        <taxon>Bacteria</taxon>
        <taxon>Bacillati</taxon>
        <taxon>Actinomycetota</taxon>
        <taxon>Acidimicrobiia</taxon>
        <taxon>Acidimicrobiales</taxon>
        <taxon>Acidimicrobiaceae</taxon>
        <taxon>Acidithrix</taxon>
    </lineage>
</organism>
<evidence type="ECO:0000313" key="9">
    <source>
        <dbReference type="Proteomes" id="UP000032360"/>
    </source>
</evidence>
<dbReference type="GO" id="GO:0015408">
    <property type="term" value="F:ABC-type ferric iron transporter activity"/>
    <property type="evidence" value="ECO:0007669"/>
    <property type="project" value="InterPro"/>
</dbReference>
<keyword evidence="3" id="KW-0547">Nucleotide-binding</keyword>
<protein>
    <submittedName>
        <fullName evidence="8">Spermidine/putrescine import ATP-binding protein PotA</fullName>
        <ecNumber evidence="8">3.6.3.31</ecNumber>
    </submittedName>
</protein>
<evidence type="ECO:0000256" key="3">
    <source>
        <dbReference type="ARBA" id="ARBA00022741"/>
    </source>
</evidence>
<dbReference type="InterPro" id="IPR003439">
    <property type="entry name" value="ABC_transporter-like_ATP-bd"/>
</dbReference>
<dbReference type="EMBL" id="JXYS01000111">
    <property type="protein sequence ID" value="KJF15907.1"/>
    <property type="molecule type" value="Genomic_DNA"/>
</dbReference>
<dbReference type="AlphaFoldDB" id="A0A0D8HDP8"/>
<dbReference type="InterPro" id="IPR003593">
    <property type="entry name" value="AAA+_ATPase"/>
</dbReference>
<evidence type="ECO:0000256" key="2">
    <source>
        <dbReference type="ARBA" id="ARBA00022475"/>
    </source>
</evidence>
<evidence type="ECO:0000256" key="1">
    <source>
        <dbReference type="ARBA" id="ARBA00022448"/>
    </source>
</evidence>
<gene>
    <name evidence="8" type="primary">potA</name>
    <name evidence="8" type="ORF">AXFE_32380</name>
</gene>
<reference evidence="8 9" key="1">
    <citation type="submission" date="2015-01" db="EMBL/GenBank/DDBJ databases">
        <title>Draft genome of the acidophilic iron oxidizer Acidithrix ferrooxidans strain Py-F3.</title>
        <authorList>
            <person name="Poehlein A."/>
            <person name="Eisen S."/>
            <person name="Schloemann M."/>
            <person name="Johnson B.D."/>
            <person name="Daniel R."/>
            <person name="Muehling M."/>
        </authorList>
    </citation>
    <scope>NUCLEOTIDE SEQUENCE [LARGE SCALE GENOMIC DNA]</scope>
    <source>
        <strain evidence="8 9">Py-F3</strain>
    </source>
</reference>
<evidence type="ECO:0000256" key="4">
    <source>
        <dbReference type="ARBA" id="ARBA00022840"/>
    </source>
</evidence>
<keyword evidence="6" id="KW-0472">Membrane</keyword>
<keyword evidence="5" id="KW-1278">Translocase</keyword>
<accession>A0A0D8HDP8</accession>
<dbReference type="GO" id="GO:0005524">
    <property type="term" value="F:ATP binding"/>
    <property type="evidence" value="ECO:0007669"/>
    <property type="project" value="UniProtKB-KW"/>
</dbReference>
<dbReference type="GO" id="GO:0016887">
    <property type="term" value="F:ATP hydrolysis activity"/>
    <property type="evidence" value="ECO:0007669"/>
    <property type="project" value="InterPro"/>
</dbReference>
<dbReference type="PROSITE" id="PS00211">
    <property type="entry name" value="ABC_TRANSPORTER_1"/>
    <property type="match status" value="1"/>
</dbReference>
<dbReference type="SMART" id="SM00382">
    <property type="entry name" value="AAA"/>
    <property type="match status" value="1"/>
</dbReference>
<dbReference type="CDD" id="cd03259">
    <property type="entry name" value="ABC_Carb_Solutes_like"/>
    <property type="match status" value="1"/>
</dbReference>
<dbReference type="GO" id="GO:0055052">
    <property type="term" value="C:ATP-binding cassette (ABC) transporter complex, substrate-binding subunit-containing"/>
    <property type="evidence" value="ECO:0007669"/>
    <property type="project" value="TreeGrafter"/>
</dbReference>
<evidence type="ECO:0000259" key="7">
    <source>
        <dbReference type="PROSITE" id="PS50893"/>
    </source>
</evidence>
<dbReference type="Gene3D" id="3.40.50.300">
    <property type="entry name" value="P-loop containing nucleotide triphosphate hydrolases"/>
    <property type="match status" value="1"/>
</dbReference>
<dbReference type="InterPro" id="IPR027417">
    <property type="entry name" value="P-loop_NTPase"/>
</dbReference>
<proteinExistence type="predicted"/>
<dbReference type="Pfam" id="PF00005">
    <property type="entry name" value="ABC_tran"/>
    <property type="match status" value="1"/>
</dbReference>
<dbReference type="InterPro" id="IPR047641">
    <property type="entry name" value="ABC_transpr_MalK/UgpC-like"/>
</dbReference>
<dbReference type="SUPFAM" id="SSF52540">
    <property type="entry name" value="P-loop containing nucleoside triphosphate hydrolases"/>
    <property type="match status" value="1"/>
</dbReference>
<sequence>MKEIDISQDRQSASVALELSSISKSYDGRRDAVKSVSLEVNHGEFLVLLGPSGSGKSTILRSIAGIERIASGRIDIFGKTVASTTMHTPPEARGISMVFQDYALWPHMSVLDNVAFALKRNKVDSKTRAIKAQETLSRVGLGDKGARFPSELSGGEQQRVALARALVGHSGLILFDEPLSNLDADLRERLRIEIATLTRESGATAVYITHDQSEAFALADKVGVLSRGELVQIGAPEDIYLSPANQFIARFTGLSGELKGVVRDKLGNGLVEVNIPGVTDNLVAKAMCTLRAGQNVVVAIRPGAIAIDPIGAIPTCNAWILDVAYRGRGYEHAVSIGDVVLQSVFSTKRFPRGSQISLGIDPIGALAFEDDEKSTSNSVEVESRFSADLDGVAS</sequence>
<keyword evidence="8" id="KW-0378">Hydrolase</keyword>
<dbReference type="FunFam" id="3.40.50.300:FF:000042">
    <property type="entry name" value="Maltose/maltodextrin ABC transporter, ATP-binding protein"/>
    <property type="match status" value="1"/>
</dbReference>
<dbReference type="Proteomes" id="UP000032360">
    <property type="component" value="Unassembled WGS sequence"/>
</dbReference>
<keyword evidence="1" id="KW-0813">Transport</keyword>
<evidence type="ECO:0000256" key="5">
    <source>
        <dbReference type="ARBA" id="ARBA00022967"/>
    </source>
</evidence>
<dbReference type="RefSeq" id="WP_052606901.1">
    <property type="nucleotide sequence ID" value="NZ_JXYS01000111.1"/>
</dbReference>
<keyword evidence="4 8" id="KW-0067">ATP-binding</keyword>
<dbReference type="InterPro" id="IPR015853">
    <property type="entry name" value="ABC_transpr_FbpC"/>
</dbReference>
<dbReference type="InterPro" id="IPR008995">
    <property type="entry name" value="Mo/tungstate-bd_C_term_dom"/>
</dbReference>
<keyword evidence="2" id="KW-1003">Cell membrane</keyword>
<feature type="domain" description="ABC transporter" evidence="7">
    <location>
        <begin position="17"/>
        <end position="252"/>
    </location>
</feature>
<dbReference type="STRING" id="1280514.AXFE_32380"/>
<evidence type="ECO:0000313" key="8">
    <source>
        <dbReference type="EMBL" id="KJF15907.1"/>
    </source>
</evidence>
<dbReference type="Gene3D" id="2.40.50.100">
    <property type="match status" value="1"/>
</dbReference>
<dbReference type="InterPro" id="IPR017871">
    <property type="entry name" value="ABC_transporter-like_CS"/>
</dbReference>
<comment type="caution">
    <text evidence="8">The sequence shown here is derived from an EMBL/GenBank/DDBJ whole genome shotgun (WGS) entry which is preliminary data.</text>
</comment>
<dbReference type="PANTHER" id="PTHR43875">
    <property type="entry name" value="MALTODEXTRIN IMPORT ATP-BINDING PROTEIN MSMX"/>
    <property type="match status" value="1"/>
</dbReference>